<protein>
    <submittedName>
        <fullName evidence="5">Flavin reductase (DIM6/NTAB) family NADH-FMN oxidoreductase RutF</fullName>
    </submittedName>
</protein>
<accession>A0A840VH50</accession>
<dbReference type="EMBL" id="JACHFJ010000002">
    <property type="protein sequence ID" value="MBB5372525.1"/>
    <property type="molecule type" value="Genomic_DNA"/>
</dbReference>
<dbReference type="RefSeq" id="WP_183265544.1">
    <property type="nucleotide sequence ID" value="NZ_JACHFJ010000002.1"/>
</dbReference>
<comment type="similarity">
    <text evidence="3">Belongs to the flavoredoxin family.</text>
</comment>
<comment type="cofactor">
    <cofactor evidence="1">
        <name>FMN</name>
        <dbReference type="ChEBI" id="CHEBI:58210"/>
    </cofactor>
</comment>
<evidence type="ECO:0000313" key="6">
    <source>
        <dbReference type="Proteomes" id="UP000553706"/>
    </source>
</evidence>
<proteinExistence type="inferred from homology"/>
<dbReference type="PANTHER" id="PTHR43567:SF1">
    <property type="entry name" value="FLAVOREDOXIN"/>
    <property type="match status" value="1"/>
</dbReference>
<evidence type="ECO:0000256" key="1">
    <source>
        <dbReference type="ARBA" id="ARBA00001917"/>
    </source>
</evidence>
<dbReference type="GO" id="GO:0010181">
    <property type="term" value="F:FMN binding"/>
    <property type="evidence" value="ECO:0007669"/>
    <property type="project" value="InterPro"/>
</dbReference>
<dbReference type="Proteomes" id="UP000553706">
    <property type="component" value="Unassembled WGS sequence"/>
</dbReference>
<dbReference type="InterPro" id="IPR052174">
    <property type="entry name" value="Flavoredoxin"/>
</dbReference>
<dbReference type="InterPro" id="IPR012349">
    <property type="entry name" value="Split_barrel_FMN-bd"/>
</dbReference>
<dbReference type="AlphaFoldDB" id="A0A840VH50"/>
<keyword evidence="6" id="KW-1185">Reference proteome</keyword>
<name>A0A840VH50_9PROT</name>
<evidence type="ECO:0000256" key="3">
    <source>
        <dbReference type="ARBA" id="ARBA00038054"/>
    </source>
</evidence>
<dbReference type="SUPFAM" id="SSF50475">
    <property type="entry name" value="FMN-binding split barrel"/>
    <property type="match status" value="1"/>
</dbReference>
<evidence type="ECO:0000256" key="2">
    <source>
        <dbReference type="ARBA" id="ARBA00022630"/>
    </source>
</evidence>
<dbReference type="SMART" id="SM00903">
    <property type="entry name" value="Flavin_Reduct"/>
    <property type="match status" value="1"/>
</dbReference>
<organism evidence="5 6">
    <name type="scientific">Acidocella aromatica</name>
    <dbReference type="NCBI Taxonomy" id="1303579"/>
    <lineage>
        <taxon>Bacteria</taxon>
        <taxon>Pseudomonadati</taxon>
        <taxon>Pseudomonadota</taxon>
        <taxon>Alphaproteobacteria</taxon>
        <taxon>Acetobacterales</taxon>
        <taxon>Acidocellaceae</taxon>
        <taxon>Acidocella</taxon>
    </lineage>
</organism>
<gene>
    <name evidence="5" type="ORF">HNP71_000763</name>
</gene>
<dbReference type="InterPro" id="IPR002563">
    <property type="entry name" value="Flavin_Rdtase-like_dom"/>
</dbReference>
<feature type="domain" description="Flavin reductase like" evidence="4">
    <location>
        <begin position="13"/>
        <end position="164"/>
    </location>
</feature>
<dbReference type="PANTHER" id="PTHR43567">
    <property type="entry name" value="FLAVOREDOXIN-RELATED-RELATED"/>
    <property type="match status" value="1"/>
</dbReference>
<dbReference type="Gene3D" id="2.30.110.10">
    <property type="entry name" value="Electron Transport, Fmn-binding Protein, Chain A"/>
    <property type="match status" value="1"/>
</dbReference>
<comment type="caution">
    <text evidence="5">The sequence shown here is derived from an EMBL/GenBank/DDBJ whole genome shotgun (WGS) entry which is preliminary data.</text>
</comment>
<sequence>MLKDLPLERVYQFIEPGPTVLLTTQAPNAKPNVMPMSWHMMVDFEPPLIACVVNQSNHSFAALKETGQCVLAVPPAELVETVSALGNCTGNDTDKFGVYSLTPLPAAHVVAPLIGEAIVNLECKVKDTTLMGTYNLFVMQCVKAWVNPKLHDAKMIHHHGFGHFSVDGEMLKVKSKMR</sequence>
<evidence type="ECO:0000259" key="4">
    <source>
        <dbReference type="SMART" id="SM00903"/>
    </source>
</evidence>
<dbReference type="GO" id="GO:0016646">
    <property type="term" value="F:oxidoreductase activity, acting on the CH-NH group of donors, NAD or NADP as acceptor"/>
    <property type="evidence" value="ECO:0007669"/>
    <property type="project" value="UniProtKB-ARBA"/>
</dbReference>
<reference evidence="5 6" key="1">
    <citation type="submission" date="2020-08" db="EMBL/GenBank/DDBJ databases">
        <title>Genomic Encyclopedia of Type Strains, Phase IV (KMG-IV): sequencing the most valuable type-strain genomes for metagenomic binning, comparative biology and taxonomic classification.</title>
        <authorList>
            <person name="Goeker M."/>
        </authorList>
    </citation>
    <scope>NUCLEOTIDE SEQUENCE [LARGE SCALE GENOMIC DNA]</scope>
    <source>
        <strain evidence="5 6">DSM 27026</strain>
    </source>
</reference>
<dbReference type="Pfam" id="PF01613">
    <property type="entry name" value="Flavin_Reduct"/>
    <property type="match status" value="1"/>
</dbReference>
<keyword evidence="2" id="KW-0285">Flavoprotein</keyword>
<evidence type="ECO:0000313" key="5">
    <source>
        <dbReference type="EMBL" id="MBB5372525.1"/>
    </source>
</evidence>